<evidence type="ECO:0000256" key="6">
    <source>
        <dbReference type="ARBA" id="ARBA00023065"/>
    </source>
</evidence>
<dbReference type="GO" id="GO:0034220">
    <property type="term" value="P:monoatomic ion transmembrane transport"/>
    <property type="evidence" value="ECO:0007669"/>
    <property type="project" value="UniProtKB-KW"/>
</dbReference>
<accession>A0A7N0RGL8</accession>
<organism evidence="11 12">
    <name type="scientific">Kalanchoe fedtschenkoi</name>
    <name type="common">Lavender scallops</name>
    <name type="synonym">South American air plant</name>
    <dbReference type="NCBI Taxonomy" id="63787"/>
    <lineage>
        <taxon>Eukaryota</taxon>
        <taxon>Viridiplantae</taxon>
        <taxon>Streptophyta</taxon>
        <taxon>Embryophyta</taxon>
        <taxon>Tracheophyta</taxon>
        <taxon>Spermatophyta</taxon>
        <taxon>Magnoliopsida</taxon>
        <taxon>eudicotyledons</taxon>
        <taxon>Gunneridae</taxon>
        <taxon>Pentapetalae</taxon>
        <taxon>Saxifragales</taxon>
        <taxon>Crassulaceae</taxon>
        <taxon>Kalanchoe</taxon>
    </lineage>
</organism>
<dbReference type="PANTHER" id="PTHR31086">
    <property type="entry name" value="ALUMINUM-ACTIVATED MALATE TRANSPORTER 10"/>
    <property type="match status" value="1"/>
</dbReference>
<dbReference type="EnsemblPlants" id="Kaladp0011s0028.1.v1.1">
    <property type="protein sequence ID" value="Kaladp0011s0028.1.v1.1"/>
    <property type="gene ID" value="Kaladp0011s0028.v1.1"/>
</dbReference>
<dbReference type="Proteomes" id="UP000594263">
    <property type="component" value="Unplaced"/>
</dbReference>
<evidence type="ECO:0000313" key="12">
    <source>
        <dbReference type="Proteomes" id="UP000594263"/>
    </source>
</evidence>
<comment type="subcellular location">
    <subcellularLocation>
        <location evidence="1">Membrane</location>
        <topology evidence="1">Multi-pass membrane protein</topology>
    </subcellularLocation>
</comment>
<keyword evidence="8" id="KW-0407">Ion channel</keyword>
<keyword evidence="3" id="KW-0813">Transport</keyword>
<feature type="transmembrane region" description="Helical" evidence="10">
    <location>
        <begin position="133"/>
        <end position="152"/>
    </location>
</feature>
<keyword evidence="4 10" id="KW-0812">Transmembrane</keyword>
<dbReference type="Gramene" id="Kaladp0011s0028.1.v1.1">
    <property type="protein sequence ID" value="Kaladp0011s0028.1.v1.1"/>
    <property type="gene ID" value="Kaladp0011s0028.v1.1"/>
</dbReference>
<sequence length="512" mass="55794">MEMDSATHVKSGPLSQGLTSVKALPKKIATSIVDTAKHAKKLGRDDPRRVYHSLKVGLALTVVSLFYYYQPLYDNFGVSAMWAVLTVVVVFEFSVGATLSKGLNRGLATLLAGALGVGAHHLASLSGHVAEPILLGFFVFVQAAVSTFLRFFPKIKARYDYGMLIFILTFALVSVSGFREDEILELAHKRLTTILIGGSACIIIAICVCPVWAGEDLHKLIALNMEKLGSFLEGFGEVHLNKPSAEERKDEKKTPLNGYQSVLTSKNTEDVLANLAKWEPGHGKFLFRHPWAQYLKIGTLNRQCGYRIEALSSYLNSDLLAPEEIKEEFETICGTLSLECGKALNELSRDTKKMTKPSGVAQHISNAKAAAKTLNSLLKSDLWADMELLDLVPTATAASLLIDLLICTEQIYEAVVELASKADFKAEVEPTVSPEMRKQGQMEGDKERPNRSKSSKVVDCCPDNDARHHVIINVDDGSEPEVEKEGGIIVAEVAASSKLAPPPASTVNIQLA</sequence>
<protein>
    <recommendedName>
        <fullName evidence="13">Aluminum-activated malate transporter</fullName>
    </recommendedName>
</protein>
<evidence type="ECO:0000256" key="9">
    <source>
        <dbReference type="SAM" id="MobiDB-lite"/>
    </source>
</evidence>
<evidence type="ECO:0000256" key="10">
    <source>
        <dbReference type="SAM" id="Phobius"/>
    </source>
</evidence>
<feature type="transmembrane region" description="Helical" evidence="10">
    <location>
        <begin position="50"/>
        <end position="70"/>
    </location>
</feature>
<keyword evidence="7 10" id="KW-0472">Membrane</keyword>
<dbReference type="GO" id="GO:0016020">
    <property type="term" value="C:membrane"/>
    <property type="evidence" value="ECO:0007669"/>
    <property type="project" value="UniProtKB-SubCell"/>
</dbReference>
<feature type="transmembrane region" description="Helical" evidence="10">
    <location>
        <begin position="107"/>
        <end position="127"/>
    </location>
</feature>
<evidence type="ECO:0000256" key="8">
    <source>
        <dbReference type="ARBA" id="ARBA00023303"/>
    </source>
</evidence>
<name>A0A7N0RGL8_KALFE</name>
<dbReference type="InterPro" id="IPR020966">
    <property type="entry name" value="ALMT"/>
</dbReference>
<evidence type="ECO:0008006" key="13">
    <source>
        <dbReference type="Google" id="ProtNLM"/>
    </source>
</evidence>
<feature type="transmembrane region" description="Helical" evidence="10">
    <location>
        <begin position="191"/>
        <end position="213"/>
    </location>
</feature>
<feature type="region of interest" description="Disordered" evidence="9">
    <location>
        <begin position="429"/>
        <end position="459"/>
    </location>
</feature>
<keyword evidence="6" id="KW-0406">Ion transport</keyword>
<feature type="compositionally biased region" description="Basic and acidic residues" evidence="9">
    <location>
        <begin position="435"/>
        <end position="450"/>
    </location>
</feature>
<comment type="similarity">
    <text evidence="2">Belongs to the aromatic acid exporter (TC 2.A.85) family.</text>
</comment>
<feature type="transmembrane region" description="Helical" evidence="10">
    <location>
        <begin position="159"/>
        <end position="179"/>
    </location>
</feature>
<evidence type="ECO:0000256" key="5">
    <source>
        <dbReference type="ARBA" id="ARBA00022989"/>
    </source>
</evidence>
<evidence type="ECO:0000256" key="3">
    <source>
        <dbReference type="ARBA" id="ARBA00022448"/>
    </source>
</evidence>
<dbReference type="OMA" id="VEPLHMI"/>
<keyword evidence="5 10" id="KW-1133">Transmembrane helix</keyword>
<evidence type="ECO:0000256" key="2">
    <source>
        <dbReference type="ARBA" id="ARBA00007079"/>
    </source>
</evidence>
<proteinExistence type="inferred from homology"/>
<dbReference type="Pfam" id="PF11744">
    <property type="entry name" value="ALMT"/>
    <property type="match status" value="1"/>
</dbReference>
<reference evidence="11" key="1">
    <citation type="submission" date="2021-01" db="UniProtKB">
        <authorList>
            <consortium name="EnsemblPlants"/>
        </authorList>
    </citation>
    <scope>IDENTIFICATION</scope>
</reference>
<dbReference type="GO" id="GO:0015743">
    <property type="term" value="P:malate transport"/>
    <property type="evidence" value="ECO:0007669"/>
    <property type="project" value="InterPro"/>
</dbReference>
<feature type="transmembrane region" description="Helical" evidence="10">
    <location>
        <begin position="76"/>
        <end position="95"/>
    </location>
</feature>
<keyword evidence="12" id="KW-1185">Reference proteome</keyword>
<evidence type="ECO:0000313" key="11">
    <source>
        <dbReference type="EnsemblPlants" id="Kaladp0011s0028.1.v1.1"/>
    </source>
</evidence>
<evidence type="ECO:0000256" key="7">
    <source>
        <dbReference type="ARBA" id="ARBA00023136"/>
    </source>
</evidence>
<evidence type="ECO:0000256" key="1">
    <source>
        <dbReference type="ARBA" id="ARBA00004141"/>
    </source>
</evidence>
<evidence type="ECO:0000256" key="4">
    <source>
        <dbReference type="ARBA" id="ARBA00022692"/>
    </source>
</evidence>
<dbReference type="AlphaFoldDB" id="A0A7N0RGL8"/>